<organism evidence="2 3">
    <name type="scientific">Salinimicrobium oceani</name>
    <dbReference type="NCBI Taxonomy" id="2722702"/>
    <lineage>
        <taxon>Bacteria</taxon>
        <taxon>Pseudomonadati</taxon>
        <taxon>Bacteroidota</taxon>
        <taxon>Flavobacteriia</taxon>
        <taxon>Flavobacteriales</taxon>
        <taxon>Flavobacteriaceae</taxon>
        <taxon>Salinimicrobium</taxon>
    </lineage>
</organism>
<accession>A0ABX1D6A4</accession>
<protein>
    <submittedName>
        <fullName evidence="2">Glutathione synthase</fullName>
    </submittedName>
</protein>
<dbReference type="Pfam" id="PF02955">
    <property type="entry name" value="GSH-S_ATP"/>
    <property type="match status" value="1"/>
</dbReference>
<gene>
    <name evidence="2" type="ORF">HC175_23590</name>
</gene>
<dbReference type="InterPro" id="IPR013815">
    <property type="entry name" value="ATP_grasp_subdomain_1"/>
</dbReference>
<proteinExistence type="predicted"/>
<evidence type="ECO:0000313" key="3">
    <source>
        <dbReference type="Proteomes" id="UP000703674"/>
    </source>
</evidence>
<dbReference type="Proteomes" id="UP000703674">
    <property type="component" value="Unassembled WGS sequence"/>
</dbReference>
<feature type="non-terminal residue" evidence="2">
    <location>
        <position position="1"/>
    </location>
</feature>
<dbReference type="InterPro" id="IPR004218">
    <property type="entry name" value="GSHS_ATP-bd"/>
</dbReference>
<dbReference type="EMBL" id="JAAVJR010001684">
    <property type="protein sequence ID" value="NJW55900.1"/>
    <property type="molecule type" value="Genomic_DNA"/>
</dbReference>
<sequence>MIQQEGVLVLNDAFALSHAFIDKLYFEELPAHIKPNSLITRDKNEILEFFEAHKKKMILKPLEGSGGRDVYLIDKNEKNLNQIIENLSGQGYI</sequence>
<dbReference type="SUPFAM" id="SSF56059">
    <property type="entry name" value="Glutathione synthetase ATP-binding domain-like"/>
    <property type="match status" value="1"/>
</dbReference>
<evidence type="ECO:0000259" key="1">
    <source>
        <dbReference type="Pfam" id="PF02955"/>
    </source>
</evidence>
<feature type="non-terminal residue" evidence="2">
    <location>
        <position position="93"/>
    </location>
</feature>
<feature type="domain" description="Prokaryotic glutathione synthetase ATP-binding" evidence="1">
    <location>
        <begin position="22"/>
        <end position="90"/>
    </location>
</feature>
<comment type="caution">
    <text evidence="2">The sequence shown here is derived from an EMBL/GenBank/DDBJ whole genome shotgun (WGS) entry which is preliminary data.</text>
</comment>
<name>A0ABX1D6A4_9FLAO</name>
<evidence type="ECO:0000313" key="2">
    <source>
        <dbReference type="EMBL" id="NJW55900.1"/>
    </source>
</evidence>
<keyword evidence="3" id="KW-1185">Reference proteome</keyword>
<reference evidence="2 3" key="1">
    <citation type="submission" date="2020-03" db="EMBL/GenBank/DDBJ databases">
        <title>Salinimicrobium sp. nov, isolated from SCS.</title>
        <authorList>
            <person name="Cao W.R."/>
        </authorList>
    </citation>
    <scope>NUCLEOTIDE SEQUENCE [LARGE SCALE GENOMIC DNA]</scope>
    <source>
        <strain evidence="3">J15B91</strain>
    </source>
</reference>
<dbReference type="Gene3D" id="3.30.1490.20">
    <property type="entry name" value="ATP-grasp fold, A domain"/>
    <property type="match status" value="1"/>
</dbReference>